<dbReference type="InterPro" id="IPR004843">
    <property type="entry name" value="Calcineurin-like_PHP"/>
</dbReference>
<dbReference type="Proteomes" id="UP000193411">
    <property type="component" value="Unassembled WGS sequence"/>
</dbReference>
<evidence type="ECO:0000256" key="5">
    <source>
        <dbReference type="ARBA" id="ARBA00022801"/>
    </source>
</evidence>
<accession>A0A1Y2HRC0</accession>
<dbReference type="InterPro" id="IPR029052">
    <property type="entry name" value="Metallo-depent_PP-like"/>
</dbReference>
<dbReference type="Gene3D" id="3.60.21.10">
    <property type="match status" value="1"/>
</dbReference>
<dbReference type="InterPro" id="IPR006179">
    <property type="entry name" value="5_nucleotidase/apyrase"/>
</dbReference>
<organism evidence="9 10">
    <name type="scientific">Catenaria anguillulae PL171</name>
    <dbReference type="NCBI Taxonomy" id="765915"/>
    <lineage>
        <taxon>Eukaryota</taxon>
        <taxon>Fungi</taxon>
        <taxon>Fungi incertae sedis</taxon>
        <taxon>Blastocladiomycota</taxon>
        <taxon>Blastocladiomycetes</taxon>
        <taxon>Blastocladiales</taxon>
        <taxon>Catenariaceae</taxon>
        <taxon>Catenaria</taxon>
    </lineage>
</organism>
<evidence type="ECO:0000313" key="10">
    <source>
        <dbReference type="Proteomes" id="UP000193411"/>
    </source>
</evidence>
<sequence length="520" mass="57143">MTIIHTNDLHAHFSEFSKYGIDCSAKDYTNHACYGGIARIKTVVERIRATEPNTYLLDAGDQFQGSLFYTYYKGNATRKWMNEIGYDAWSLGNHEFDDGPTHLAKFLKKLEVPTLSSNIDTSAQPELTGLVAPYLVLTKHDARIGLIGYITPTTPDIAPVDKVKFSDPVKPVQRAVDALHKLGVRRIICVSHNGYKEDIAVAQATRGIAVIVGGHSHTLLHSDNATYPEAVGPYPVSVKNSKGDDVFIVQAKAWGEFVGHLQLSWSANNKITHINGSPIHLTMDIPQHLATQALVDQWRAPFDAMAKQVIARFTHPMPYSECKTRGCRLGYLVADALRAQYRGKLPNTAHLPVIGMVPLGALRSSFGEVVTVGDVLGMLPYGDPWVETVVTGEYLVDLLENVAARKHKINGRPVTTWMQFAGLRAKVDRTKPDFERVSDVQVSVSGRADSKWAPIEVRGKYVVVAQEFLMSGGDNVVPETMPQLPKYGVMSDMLMAHMKTLAAGGSLVTVHDEVGVAFVN</sequence>
<evidence type="ECO:0000256" key="6">
    <source>
        <dbReference type="RuleBase" id="RU362119"/>
    </source>
</evidence>
<reference evidence="9 10" key="1">
    <citation type="submission" date="2016-07" db="EMBL/GenBank/DDBJ databases">
        <title>Pervasive Adenine N6-methylation of Active Genes in Fungi.</title>
        <authorList>
            <consortium name="DOE Joint Genome Institute"/>
            <person name="Mondo S.J."/>
            <person name="Dannebaum R.O."/>
            <person name="Kuo R.C."/>
            <person name="Labutti K."/>
            <person name="Haridas S."/>
            <person name="Kuo A."/>
            <person name="Salamov A."/>
            <person name="Ahrendt S.R."/>
            <person name="Lipzen A."/>
            <person name="Sullivan W."/>
            <person name="Andreopoulos W.B."/>
            <person name="Clum A."/>
            <person name="Lindquist E."/>
            <person name="Daum C."/>
            <person name="Ramamoorthy G.K."/>
            <person name="Gryganskyi A."/>
            <person name="Culley D."/>
            <person name="Magnuson J.K."/>
            <person name="James T.Y."/>
            <person name="O'Malley M.A."/>
            <person name="Stajich J.E."/>
            <person name="Spatafora J.W."/>
            <person name="Visel A."/>
            <person name="Grigoriev I.V."/>
        </authorList>
    </citation>
    <scope>NUCLEOTIDE SEQUENCE [LARGE SCALE GENOMIC DNA]</scope>
    <source>
        <strain evidence="9 10">PL171</strain>
    </source>
</reference>
<keyword evidence="4 6" id="KW-0547">Nucleotide-binding</keyword>
<dbReference type="Gene3D" id="3.90.780.10">
    <property type="entry name" value="5'-Nucleotidase, C-terminal domain"/>
    <property type="match status" value="1"/>
</dbReference>
<feature type="domain" description="5'-Nucleotidase C-terminal" evidence="8">
    <location>
        <begin position="309"/>
        <end position="476"/>
    </location>
</feature>
<protein>
    <submittedName>
        <fullName evidence="9">Putative Ser/Thr protein phosphatase/nucleotidase</fullName>
    </submittedName>
</protein>
<dbReference type="STRING" id="765915.A0A1Y2HRC0"/>
<dbReference type="GO" id="GO:0046872">
    <property type="term" value="F:metal ion binding"/>
    <property type="evidence" value="ECO:0007669"/>
    <property type="project" value="UniProtKB-KW"/>
</dbReference>
<dbReference type="PROSITE" id="PS00785">
    <property type="entry name" value="5_NUCLEOTIDASE_1"/>
    <property type="match status" value="1"/>
</dbReference>
<dbReference type="PANTHER" id="PTHR11575">
    <property type="entry name" value="5'-NUCLEOTIDASE-RELATED"/>
    <property type="match status" value="1"/>
</dbReference>
<evidence type="ECO:0000259" key="8">
    <source>
        <dbReference type="Pfam" id="PF02872"/>
    </source>
</evidence>
<gene>
    <name evidence="9" type="ORF">BCR44DRAFT_1513138</name>
</gene>
<dbReference type="AlphaFoldDB" id="A0A1Y2HRC0"/>
<dbReference type="SUPFAM" id="SSF55816">
    <property type="entry name" value="5'-nucleotidase (syn. UDP-sugar hydrolase), C-terminal domain"/>
    <property type="match status" value="1"/>
</dbReference>
<proteinExistence type="inferred from homology"/>
<dbReference type="FunFam" id="3.60.21.10:FF:000020">
    <property type="entry name" value="NT5E isoform 4"/>
    <property type="match status" value="1"/>
</dbReference>
<dbReference type="InterPro" id="IPR008334">
    <property type="entry name" value="5'-Nucleotdase_C"/>
</dbReference>
<dbReference type="InterPro" id="IPR036907">
    <property type="entry name" value="5'-Nucleotdase_C_sf"/>
</dbReference>
<dbReference type="GO" id="GO:0016788">
    <property type="term" value="F:hydrolase activity, acting on ester bonds"/>
    <property type="evidence" value="ECO:0007669"/>
    <property type="project" value="InterPro"/>
</dbReference>
<comment type="similarity">
    <text evidence="1 6">Belongs to the 5'-nucleotidase family.</text>
</comment>
<evidence type="ECO:0000259" key="7">
    <source>
        <dbReference type="Pfam" id="PF00149"/>
    </source>
</evidence>
<keyword evidence="10" id="KW-1185">Reference proteome</keyword>
<keyword evidence="2" id="KW-0479">Metal-binding</keyword>
<dbReference type="PRINTS" id="PR01607">
    <property type="entry name" value="APYRASEFAMLY"/>
</dbReference>
<keyword evidence="5 6" id="KW-0378">Hydrolase</keyword>
<evidence type="ECO:0000313" key="9">
    <source>
        <dbReference type="EMBL" id="ORZ35672.1"/>
    </source>
</evidence>
<name>A0A1Y2HRC0_9FUNG</name>
<evidence type="ECO:0000256" key="4">
    <source>
        <dbReference type="ARBA" id="ARBA00022741"/>
    </source>
</evidence>
<dbReference type="Pfam" id="PF00149">
    <property type="entry name" value="Metallophos"/>
    <property type="match status" value="1"/>
</dbReference>
<evidence type="ECO:0000256" key="3">
    <source>
        <dbReference type="ARBA" id="ARBA00022729"/>
    </source>
</evidence>
<dbReference type="PANTHER" id="PTHR11575:SF24">
    <property type="entry name" value="5'-NUCLEOTIDASE"/>
    <property type="match status" value="1"/>
</dbReference>
<comment type="caution">
    <text evidence="9">The sequence shown here is derived from an EMBL/GenBank/DDBJ whole genome shotgun (WGS) entry which is preliminary data.</text>
</comment>
<dbReference type="SUPFAM" id="SSF56300">
    <property type="entry name" value="Metallo-dependent phosphatases"/>
    <property type="match status" value="1"/>
</dbReference>
<dbReference type="GO" id="GO:0009166">
    <property type="term" value="P:nucleotide catabolic process"/>
    <property type="evidence" value="ECO:0007669"/>
    <property type="project" value="InterPro"/>
</dbReference>
<dbReference type="CDD" id="cd07409">
    <property type="entry name" value="MPP_CD73_N"/>
    <property type="match status" value="1"/>
</dbReference>
<dbReference type="PROSITE" id="PS00786">
    <property type="entry name" value="5_NUCLEOTIDASE_2"/>
    <property type="match status" value="1"/>
</dbReference>
<feature type="domain" description="Calcineurin-like phosphoesterase" evidence="7">
    <location>
        <begin position="1"/>
        <end position="218"/>
    </location>
</feature>
<evidence type="ECO:0000256" key="1">
    <source>
        <dbReference type="ARBA" id="ARBA00006654"/>
    </source>
</evidence>
<dbReference type="EMBL" id="MCFL01000021">
    <property type="protein sequence ID" value="ORZ35672.1"/>
    <property type="molecule type" value="Genomic_DNA"/>
</dbReference>
<dbReference type="OrthoDB" id="10252235at2759"/>
<evidence type="ECO:0000256" key="2">
    <source>
        <dbReference type="ARBA" id="ARBA00022723"/>
    </source>
</evidence>
<dbReference type="InterPro" id="IPR006146">
    <property type="entry name" value="5'-Nucleotdase_CS"/>
</dbReference>
<keyword evidence="3" id="KW-0732">Signal</keyword>
<dbReference type="Pfam" id="PF02872">
    <property type="entry name" value="5_nucleotid_C"/>
    <property type="match status" value="1"/>
</dbReference>
<dbReference type="GO" id="GO:0000166">
    <property type="term" value="F:nucleotide binding"/>
    <property type="evidence" value="ECO:0007669"/>
    <property type="project" value="UniProtKB-KW"/>
</dbReference>